<evidence type="ECO:0000259" key="9">
    <source>
        <dbReference type="PROSITE" id="PS51755"/>
    </source>
</evidence>
<dbReference type="InterPro" id="IPR001867">
    <property type="entry name" value="OmpR/PhoB-type_DNA-bd"/>
</dbReference>
<sequence length="236" mass="27625">MARIAIVDDEESLRETLTFALEKDGHSVLAFADGEQAWRGFGHERPDLMILDIMMPRMDGLELCRRIRQVDERIPLIFLSSRDEEFDRILGLEIGGDDYLCKPFSLRELCTRVKVLLRRERNTRLDNSPNQELLRSKEIEVHLKICSDSYRAWWKGDLLPLSISEFRILLELTEVPGAVRSREQLIQAAFPLDNYVSDRSIDSHIKRLRKKITQVDEGFDRIETVYGLGYRFREKI</sequence>
<reference evidence="10 11" key="1">
    <citation type="submission" date="2019-02" db="EMBL/GenBank/DDBJ databases">
        <title>Complete Genome Sequence and Methylome Analysis of free living Spirochaetas.</title>
        <authorList>
            <person name="Fomenkov A."/>
            <person name="Dubinina G."/>
            <person name="Leshcheva N."/>
            <person name="Mikheeva N."/>
            <person name="Grabovich M."/>
            <person name="Vincze T."/>
            <person name="Roberts R.J."/>
        </authorList>
    </citation>
    <scope>NUCLEOTIDE SEQUENCE [LARGE SCALE GENOMIC DNA]</scope>
    <source>
        <strain evidence="10 11">K2</strain>
    </source>
</reference>
<dbReference type="PROSITE" id="PS51755">
    <property type="entry name" value="OMPR_PHOB"/>
    <property type="match status" value="1"/>
</dbReference>
<organism evidence="10 11">
    <name type="scientific">Oceanispirochaeta crateris</name>
    <dbReference type="NCBI Taxonomy" id="2518645"/>
    <lineage>
        <taxon>Bacteria</taxon>
        <taxon>Pseudomonadati</taxon>
        <taxon>Spirochaetota</taxon>
        <taxon>Spirochaetia</taxon>
        <taxon>Spirochaetales</taxon>
        <taxon>Spirochaetaceae</taxon>
        <taxon>Oceanispirochaeta</taxon>
    </lineage>
</organism>
<dbReference type="FunFam" id="3.40.50.2300:FF:000001">
    <property type="entry name" value="DNA-binding response regulator PhoB"/>
    <property type="match status" value="1"/>
</dbReference>
<keyword evidence="11" id="KW-1185">Reference proteome</keyword>
<evidence type="ECO:0000256" key="5">
    <source>
        <dbReference type="ARBA" id="ARBA00023163"/>
    </source>
</evidence>
<feature type="domain" description="Response regulatory" evidence="8">
    <location>
        <begin position="3"/>
        <end position="117"/>
    </location>
</feature>
<dbReference type="InterPro" id="IPR016032">
    <property type="entry name" value="Sig_transdc_resp-reg_C-effctor"/>
</dbReference>
<dbReference type="OrthoDB" id="341603at2"/>
<dbReference type="SMART" id="SM00862">
    <property type="entry name" value="Trans_reg_C"/>
    <property type="match status" value="1"/>
</dbReference>
<feature type="domain" description="OmpR/PhoB-type" evidence="9">
    <location>
        <begin position="131"/>
        <end position="234"/>
    </location>
</feature>
<dbReference type="EMBL" id="CP036150">
    <property type="protein sequence ID" value="QEN08706.1"/>
    <property type="molecule type" value="Genomic_DNA"/>
</dbReference>
<proteinExistence type="predicted"/>
<dbReference type="InterPro" id="IPR036388">
    <property type="entry name" value="WH-like_DNA-bd_sf"/>
</dbReference>
<dbReference type="GO" id="GO:0005829">
    <property type="term" value="C:cytosol"/>
    <property type="evidence" value="ECO:0007669"/>
    <property type="project" value="TreeGrafter"/>
</dbReference>
<dbReference type="AlphaFoldDB" id="A0A5C1QQ45"/>
<dbReference type="GO" id="GO:0006355">
    <property type="term" value="P:regulation of DNA-templated transcription"/>
    <property type="evidence" value="ECO:0007669"/>
    <property type="project" value="InterPro"/>
</dbReference>
<protein>
    <submittedName>
        <fullName evidence="10">Response regulator transcription factor</fullName>
    </submittedName>
</protein>
<accession>A0A5C1QQ45</accession>
<evidence type="ECO:0000256" key="7">
    <source>
        <dbReference type="PROSITE-ProRule" id="PRU01091"/>
    </source>
</evidence>
<dbReference type="SUPFAM" id="SSF46894">
    <property type="entry name" value="C-terminal effector domain of the bipartite response regulators"/>
    <property type="match status" value="1"/>
</dbReference>
<dbReference type="Gene3D" id="6.10.250.690">
    <property type="match status" value="1"/>
</dbReference>
<dbReference type="InterPro" id="IPR011006">
    <property type="entry name" value="CheY-like_superfamily"/>
</dbReference>
<dbReference type="GO" id="GO:0000976">
    <property type="term" value="F:transcription cis-regulatory region binding"/>
    <property type="evidence" value="ECO:0007669"/>
    <property type="project" value="TreeGrafter"/>
</dbReference>
<evidence type="ECO:0000313" key="10">
    <source>
        <dbReference type="EMBL" id="QEN08706.1"/>
    </source>
</evidence>
<dbReference type="Pfam" id="PF00072">
    <property type="entry name" value="Response_reg"/>
    <property type="match status" value="1"/>
</dbReference>
<evidence type="ECO:0000256" key="2">
    <source>
        <dbReference type="ARBA" id="ARBA00023012"/>
    </source>
</evidence>
<dbReference type="GO" id="GO:0032993">
    <property type="term" value="C:protein-DNA complex"/>
    <property type="evidence" value="ECO:0007669"/>
    <property type="project" value="TreeGrafter"/>
</dbReference>
<evidence type="ECO:0000256" key="6">
    <source>
        <dbReference type="PROSITE-ProRule" id="PRU00169"/>
    </source>
</evidence>
<feature type="modified residue" description="4-aspartylphosphate" evidence="6">
    <location>
        <position position="52"/>
    </location>
</feature>
<evidence type="ECO:0000256" key="4">
    <source>
        <dbReference type="ARBA" id="ARBA00023125"/>
    </source>
</evidence>
<keyword evidence="4 7" id="KW-0238">DNA-binding</keyword>
<dbReference type="GO" id="GO:0000156">
    <property type="term" value="F:phosphorelay response regulator activity"/>
    <property type="evidence" value="ECO:0007669"/>
    <property type="project" value="TreeGrafter"/>
</dbReference>
<dbReference type="PANTHER" id="PTHR48111">
    <property type="entry name" value="REGULATOR OF RPOS"/>
    <property type="match status" value="1"/>
</dbReference>
<evidence type="ECO:0000313" key="11">
    <source>
        <dbReference type="Proteomes" id="UP000324209"/>
    </source>
</evidence>
<dbReference type="Pfam" id="PF00486">
    <property type="entry name" value="Trans_reg_C"/>
    <property type="match status" value="1"/>
</dbReference>
<evidence type="ECO:0000259" key="8">
    <source>
        <dbReference type="PROSITE" id="PS50110"/>
    </source>
</evidence>
<name>A0A5C1QQ45_9SPIO</name>
<keyword evidence="2" id="KW-0902">Two-component regulatory system</keyword>
<feature type="DNA-binding region" description="OmpR/PhoB-type" evidence="7">
    <location>
        <begin position="131"/>
        <end position="234"/>
    </location>
</feature>
<gene>
    <name evidence="10" type="ORF">EXM22_12160</name>
</gene>
<dbReference type="Gene3D" id="3.40.50.2300">
    <property type="match status" value="1"/>
</dbReference>
<dbReference type="InterPro" id="IPR001789">
    <property type="entry name" value="Sig_transdc_resp-reg_receiver"/>
</dbReference>
<dbReference type="SUPFAM" id="SSF52172">
    <property type="entry name" value="CheY-like"/>
    <property type="match status" value="1"/>
</dbReference>
<keyword evidence="5" id="KW-0804">Transcription</keyword>
<dbReference type="Gene3D" id="1.10.10.10">
    <property type="entry name" value="Winged helix-like DNA-binding domain superfamily/Winged helix DNA-binding domain"/>
    <property type="match status" value="1"/>
</dbReference>
<dbReference type="KEGG" id="ock:EXM22_12160"/>
<dbReference type="CDD" id="cd00383">
    <property type="entry name" value="trans_reg_C"/>
    <property type="match status" value="1"/>
</dbReference>
<dbReference type="InterPro" id="IPR039420">
    <property type="entry name" value="WalR-like"/>
</dbReference>
<evidence type="ECO:0000256" key="3">
    <source>
        <dbReference type="ARBA" id="ARBA00023015"/>
    </source>
</evidence>
<dbReference type="SMART" id="SM00448">
    <property type="entry name" value="REC"/>
    <property type="match status" value="1"/>
</dbReference>
<evidence type="ECO:0000256" key="1">
    <source>
        <dbReference type="ARBA" id="ARBA00022553"/>
    </source>
</evidence>
<dbReference type="PROSITE" id="PS50110">
    <property type="entry name" value="RESPONSE_REGULATORY"/>
    <property type="match status" value="1"/>
</dbReference>
<dbReference type="Proteomes" id="UP000324209">
    <property type="component" value="Chromosome"/>
</dbReference>
<dbReference type="RefSeq" id="WP_149486787.1">
    <property type="nucleotide sequence ID" value="NZ_CP036150.1"/>
</dbReference>
<keyword evidence="1 6" id="KW-0597">Phosphoprotein</keyword>
<dbReference type="PANTHER" id="PTHR48111:SF21">
    <property type="entry name" value="DNA-BINDING DUAL MASTER TRANSCRIPTIONAL REGULATOR RPAA"/>
    <property type="match status" value="1"/>
</dbReference>
<keyword evidence="3" id="KW-0805">Transcription regulation</keyword>